<feature type="region of interest" description="Disordered" evidence="2">
    <location>
        <begin position="354"/>
        <end position="387"/>
    </location>
</feature>
<protein>
    <submittedName>
        <fullName evidence="3">Uncharacterized protein</fullName>
    </submittedName>
</protein>
<accession>A0A481Z0Q3</accession>
<dbReference type="EMBL" id="MK500394">
    <property type="protein sequence ID" value="QBK88655.1"/>
    <property type="molecule type" value="Genomic_DNA"/>
</dbReference>
<evidence type="ECO:0000313" key="3">
    <source>
        <dbReference type="EMBL" id="QBK88655.1"/>
    </source>
</evidence>
<evidence type="ECO:0000256" key="2">
    <source>
        <dbReference type="SAM" id="MobiDB-lite"/>
    </source>
</evidence>
<name>A0A481Z0Q3_9VIRU</name>
<evidence type="ECO:0000256" key="1">
    <source>
        <dbReference type="SAM" id="Coils"/>
    </source>
</evidence>
<reference evidence="3" key="1">
    <citation type="journal article" date="2019" name="MBio">
        <title>Virus Genomes from Deep Sea Sediments Expand the Ocean Megavirome and Support Independent Origins of Viral Gigantism.</title>
        <authorList>
            <person name="Backstrom D."/>
            <person name="Yutin N."/>
            <person name="Jorgensen S.L."/>
            <person name="Dharamshi J."/>
            <person name="Homa F."/>
            <person name="Zaremba-Niedwiedzka K."/>
            <person name="Spang A."/>
            <person name="Wolf Y.I."/>
            <person name="Koonin E.V."/>
            <person name="Ettema T.J."/>
        </authorList>
    </citation>
    <scope>NUCLEOTIDE SEQUENCE</scope>
</reference>
<feature type="region of interest" description="Disordered" evidence="2">
    <location>
        <begin position="152"/>
        <end position="171"/>
    </location>
</feature>
<sequence>MIEYKIINKNTIECIVFSSSKLTYACHEYLSVINNELDILCKYNIKVPINKLKFDNIYIIETENIPNKKYAYIRNIIRFDINTVTLTFDQSKEDVAISRNENIVPDNKWHIIKLLDMIKHKKNKIISQSKMRRSSRHLIKTKLINNTKNMNNINKIYKPDKPDESNESKYTNISTDDLKKKLEKLTKLKNKKMKELNDKKSDHKKRVKTFTEYYDQLNDEKRFDRINKDRLEEKKRKYKNDITLYMRLKKEVMNDERYENNMPIMFVSKYPVFKILEEKGDLNVESYDKYVELYDSMCNNNINNTNNNTNIIKSKIPNIFGGNVVSHHQNKINRKKHVSNITHNIDNNENIIDFNENYGDEKDDDESDDDDERDDDITDVTFVVVDK</sequence>
<feature type="compositionally biased region" description="Basic and acidic residues" evidence="2">
    <location>
        <begin position="157"/>
        <end position="167"/>
    </location>
</feature>
<proteinExistence type="predicted"/>
<organism evidence="3">
    <name type="scientific">Mimivirus LCMiAC01</name>
    <dbReference type="NCBI Taxonomy" id="2506608"/>
    <lineage>
        <taxon>Viruses</taxon>
        <taxon>Varidnaviria</taxon>
        <taxon>Bamfordvirae</taxon>
        <taxon>Nucleocytoviricota</taxon>
        <taxon>Megaviricetes</taxon>
        <taxon>Imitervirales</taxon>
        <taxon>Mimiviridae</taxon>
        <taxon>Klosneuvirinae</taxon>
    </lineage>
</organism>
<feature type="compositionally biased region" description="Acidic residues" evidence="2">
    <location>
        <begin position="361"/>
        <end position="378"/>
    </location>
</feature>
<feature type="coiled-coil region" evidence="1">
    <location>
        <begin position="175"/>
        <end position="248"/>
    </location>
</feature>
<gene>
    <name evidence="3" type="ORF">LCMiAC01_03330</name>
</gene>
<keyword evidence="1" id="KW-0175">Coiled coil</keyword>